<dbReference type="RefSeq" id="WP_175589392.1">
    <property type="nucleotide sequence ID" value="NZ_JABWGN010000004.1"/>
</dbReference>
<dbReference type="InterPro" id="IPR032710">
    <property type="entry name" value="NTF2-like_dom_sf"/>
</dbReference>
<dbReference type="InterPro" id="IPR048469">
    <property type="entry name" value="YchJ-like_M"/>
</dbReference>
<comment type="similarity">
    <text evidence="1">Belongs to the UPF0225 family.</text>
</comment>
<evidence type="ECO:0000259" key="2">
    <source>
        <dbReference type="Pfam" id="PF17775"/>
    </source>
</evidence>
<feature type="domain" description="YchJ-like middle NTF2-like" evidence="2">
    <location>
        <begin position="33"/>
        <end position="125"/>
    </location>
</feature>
<reference evidence="3 4" key="1">
    <citation type="submission" date="2020-06" db="EMBL/GenBank/DDBJ databases">
        <title>Nonomuraea sp. SMC257, a novel actinomycete isolated from soil.</title>
        <authorList>
            <person name="Chanama M."/>
        </authorList>
    </citation>
    <scope>NUCLEOTIDE SEQUENCE [LARGE SCALE GENOMIC DNA]</scope>
    <source>
        <strain evidence="3 4">SMC257</strain>
    </source>
</reference>
<accession>A0A7Y6M289</accession>
<dbReference type="HAMAP" id="MF_00612">
    <property type="entry name" value="UPF0225"/>
    <property type="match status" value="1"/>
</dbReference>
<dbReference type="Pfam" id="PF17775">
    <property type="entry name" value="YchJ_M-like"/>
    <property type="match status" value="1"/>
</dbReference>
<proteinExistence type="inferred from homology"/>
<gene>
    <name evidence="3" type="ORF">HTZ77_10925</name>
</gene>
<dbReference type="Gene3D" id="3.10.450.50">
    <property type="match status" value="1"/>
</dbReference>
<evidence type="ECO:0000313" key="3">
    <source>
        <dbReference type="EMBL" id="NUW31937.1"/>
    </source>
</evidence>
<protein>
    <recommendedName>
        <fullName evidence="1">UPF0225 protein HTZ77_10925</fullName>
    </recommendedName>
</protein>
<evidence type="ECO:0000256" key="1">
    <source>
        <dbReference type="HAMAP-Rule" id="MF_00612"/>
    </source>
</evidence>
<organism evidence="3 4">
    <name type="scientific">Nonomuraea montanisoli</name>
    <dbReference type="NCBI Taxonomy" id="2741721"/>
    <lineage>
        <taxon>Bacteria</taxon>
        <taxon>Bacillati</taxon>
        <taxon>Actinomycetota</taxon>
        <taxon>Actinomycetes</taxon>
        <taxon>Streptosporangiales</taxon>
        <taxon>Streptosporangiaceae</taxon>
        <taxon>Nonomuraea</taxon>
    </lineage>
</organism>
<dbReference type="AlphaFoldDB" id="A0A7Y6M289"/>
<dbReference type="Proteomes" id="UP000586042">
    <property type="component" value="Unassembled WGS sequence"/>
</dbReference>
<evidence type="ECO:0000313" key="4">
    <source>
        <dbReference type="Proteomes" id="UP000586042"/>
    </source>
</evidence>
<name>A0A7Y6M289_9ACTN</name>
<dbReference type="InterPro" id="IPR023006">
    <property type="entry name" value="YchJ-like"/>
</dbReference>
<dbReference type="SUPFAM" id="SSF54427">
    <property type="entry name" value="NTF2-like"/>
    <property type="match status" value="1"/>
</dbReference>
<sequence length="133" mass="14910">MSRREPAGCPCGLPAPYRDCCGRFHRGEGAAPTAELLMRSRFAAFSVGDEAYLLRTWHPATRPASVGLDRKLRWVRLEVLETARGTVLHTDGTVRFRAHYVERGREGAMEEHSRFVRLDGRWVYEGALGPAGL</sequence>
<comment type="caution">
    <text evidence="3">The sequence shown here is derived from an EMBL/GenBank/DDBJ whole genome shotgun (WGS) entry which is preliminary data.</text>
</comment>
<keyword evidence="4" id="KW-1185">Reference proteome</keyword>
<dbReference type="EMBL" id="JABWGN010000004">
    <property type="protein sequence ID" value="NUW31937.1"/>
    <property type="molecule type" value="Genomic_DNA"/>
</dbReference>